<evidence type="ECO:0008006" key="4">
    <source>
        <dbReference type="Google" id="ProtNLM"/>
    </source>
</evidence>
<keyword evidence="1" id="KW-0812">Transmembrane</keyword>
<keyword evidence="1" id="KW-1133">Transmembrane helix</keyword>
<protein>
    <recommendedName>
        <fullName evidence="4">Secreted protein</fullName>
    </recommendedName>
</protein>
<reference evidence="2 3" key="1">
    <citation type="submission" date="2019-04" db="EMBL/GenBank/DDBJ databases">
        <authorList>
            <consortium name="DOE Joint Genome Institute"/>
            <person name="Mondo S."/>
            <person name="Kjaerbolling I."/>
            <person name="Vesth T."/>
            <person name="Frisvad J.C."/>
            <person name="Nybo J.L."/>
            <person name="Theobald S."/>
            <person name="Kildgaard S."/>
            <person name="Isbrandt T."/>
            <person name="Kuo A."/>
            <person name="Sato A."/>
            <person name="Lyhne E.K."/>
            <person name="Kogle M.E."/>
            <person name="Wiebenga A."/>
            <person name="Kun R.S."/>
            <person name="Lubbers R.J."/>
            <person name="Makela M.R."/>
            <person name="Barry K."/>
            <person name="Chovatia M."/>
            <person name="Clum A."/>
            <person name="Daum C."/>
            <person name="Haridas S."/>
            <person name="He G."/>
            <person name="LaButti K."/>
            <person name="Lipzen A."/>
            <person name="Riley R."/>
            <person name="Salamov A."/>
            <person name="Simmons B.A."/>
            <person name="Magnuson J.K."/>
            <person name="Henrissat B."/>
            <person name="Mortensen U.H."/>
            <person name="Larsen T.O."/>
            <person name="Devries R.P."/>
            <person name="Grigoriev I.V."/>
            <person name="Machida M."/>
            <person name="Baker S.E."/>
            <person name="Andersen M.R."/>
            <person name="Cantor M.N."/>
            <person name="Hua S.X."/>
        </authorList>
    </citation>
    <scope>NUCLEOTIDE SEQUENCE [LARGE SCALE GENOMIC DNA]</scope>
    <source>
        <strain evidence="2 3">CBS 117616</strain>
    </source>
</reference>
<sequence length="92" mass="10687">MSSGKDRVNVPVEVALTPPAVSCTRAWIRLTSFVLCFMSPCHARILVFFRDIRLDNYWPVPTIRLKFCPSDVYNESKMRTKSTRKRCYVGKK</sequence>
<dbReference type="Proteomes" id="UP000325395">
    <property type="component" value="Unassembled WGS sequence"/>
</dbReference>
<accession>A0ABQ6WGF9</accession>
<organism evidence="2 3">
    <name type="scientific">Aspergillus pseudocaelatus</name>
    <dbReference type="NCBI Taxonomy" id="1825620"/>
    <lineage>
        <taxon>Eukaryota</taxon>
        <taxon>Fungi</taxon>
        <taxon>Dikarya</taxon>
        <taxon>Ascomycota</taxon>
        <taxon>Pezizomycotina</taxon>
        <taxon>Eurotiomycetes</taxon>
        <taxon>Eurotiomycetidae</taxon>
        <taxon>Eurotiales</taxon>
        <taxon>Aspergillaceae</taxon>
        <taxon>Aspergillus</taxon>
        <taxon>Aspergillus subgen. Circumdati</taxon>
    </lineage>
</organism>
<feature type="transmembrane region" description="Helical" evidence="1">
    <location>
        <begin position="26"/>
        <end position="49"/>
    </location>
</feature>
<evidence type="ECO:0000313" key="3">
    <source>
        <dbReference type="Proteomes" id="UP000325395"/>
    </source>
</evidence>
<dbReference type="EMBL" id="ML735755">
    <property type="protein sequence ID" value="KAE8416227.1"/>
    <property type="molecule type" value="Genomic_DNA"/>
</dbReference>
<proteinExistence type="predicted"/>
<keyword evidence="1" id="KW-0472">Membrane</keyword>
<evidence type="ECO:0000313" key="2">
    <source>
        <dbReference type="EMBL" id="KAE8416227.1"/>
    </source>
</evidence>
<keyword evidence="3" id="KW-1185">Reference proteome</keyword>
<gene>
    <name evidence="2" type="ORF">BDV36DRAFT_260907</name>
</gene>
<evidence type="ECO:0000256" key="1">
    <source>
        <dbReference type="SAM" id="Phobius"/>
    </source>
</evidence>
<name>A0ABQ6WGF9_9EURO</name>